<comment type="caution">
    <text evidence="2">The sequence shown here is derived from an EMBL/GenBank/DDBJ whole genome shotgun (WGS) entry which is preliminary data.</text>
</comment>
<evidence type="ECO:0000256" key="1">
    <source>
        <dbReference type="SAM" id="SignalP"/>
    </source>
</evidence>
<proteinExistence type="predicted"/>
<keyword evidence="1" id="KW-0732">Signal</keyword>
<evidence type="ECO:0008006" key="4">
    <source>
        <dbReference type="Google" id="ProtNLM"/>
    </source>
</evidence>
<feature type="signal peptide" evidence="1">
    <location>
        <begin position="1"/>
        <end position="23"/>
    </location>
</feature>
<feature type="chain" id="PRO_5042936896" description="CUB domain-containing protein" evidence="1">
    <location>
        <begin position="24"/>
        <end position="168"/>
    </location>
</feature>
<dbReference type="EMBL" id="JAPDMZ010000197">
    <property type="protein sequence ID" value="KAK0546327.1"/>
    <property type="molecule type" value="Genomic_DNA"/>
</dbReference>
<organism evidence="2 3">
    <name type="scientific">Tilletia horrida</name>
    <dbReference type="NCBI Taxonomy" id="155126"/>
    <lineage>
        <taxon>Eukaryota</taxon>
        <taxon>Fungi</taxon>
        <taxon>Dikarya</taxon>
        <taxon>Basidiomycota</taxon>
        <taxon>Ustilaginomycotina</taxon>
        <taxon>Exobasidiomycetes</taxon>
        <taxon>Tilletiales</taxon>
        <taxon>Tilletiaceae</taxon>
        <taxon>Tilletia</taxon>
    </lineage>
</organism>
<gene>
    <name evidence="2" type="ORF">OC846_005324</name>
</gene>
<keyword evidence="3" id="KW-1185">Reference proteome</keyword>
<reference evidence="2" key="1">
    <citation type="journal article" date="2023" name="PhytoFront">
        <title>Draft Genome Resources of Seven Strains of Tilletia horrida, Causal Agent of Kernel Smut of Rice.</title>
        <authorList>
            <person name="Khanal S."/>
            <person name="Antony Babu S."/>
            <person name="Zhou X.G."/>
        </authorList>
    </citation>
    <scope>NUCLEOTIDE SEQUENCE</scope>
    <source>
        <strain evidence="2">TX6</strain>
    </source>
</reference>
<evidence type="ECO:0000313" key="2">
    <source>
        <dbReference type="EMBL" id="KAK0546327.1"/>
    </source>
</evidence>
<evidence type="ECO:0000313" key="3">
    <source>
        <dbReference type="Proteomes" id="UP001176517"/>
    </source>
</evidence>
<dbReference type="AlphaFoldDB" id="A0AAN6GKQ3"/>
<sequence>MKFSTVLAASVALVASYMPSSHAAPATDLQARQLGGGPNDPAFGAYSGWGRTWYDTRIVVPNNFDAIPRSDARCSYDIVFRRDARDTYYYLSYYSIFGEGEVETQELKKPINLQYRGTTDSTGRREYYAFIEDACSTFYTARPQPRVFKIYFTEKGRSSNNYISPKFY</sequence>
<accession>A0AAN6GKQ3</accession>
<dbReference type="Proteomes" id="UP001176517">
    <property type="component" value="Unassembled WGS sequence"/>
</dbReference>
<name>A0AAN6GKQ3_9BASI</name>
<protein>
    <recommendedName>
        <fullName evidence="4">CUB domain-containing protein</fullName>
    </recommendedName>
</protein>